<feature type="chain" id="PRO_5044875469" description="SCP domain-containing protein" evidence="2">
    <location>
        <begin position="23"/>
        <end position="210"/>
    </location>
</feature>
<dbReference type="EMBL" id="JAVIJP010000036">
    <property type="protein sequence ID" value="KAL3628586.1"/>
    <property type="molecule type" value="Genomic_DNA"/>
</dbReference>
<feature type="domain" description="SCP" evidence="3">
    <location>
        <begin position="58"/>
        <end position="198"/>
    </location>
</feature>
<evidence type="ECO:0000313" key="5">
    <source>
        <dbReference type="Proteomes" id="UP001632038"/>
    </source>
</evidence>
<evidence type="ECO:0000313" key="4">
    <source>
        <dbReference type="EMBL" id="KAL3628586.1"/>
    </source>
</evidence>
<dbReference type="InterPro" id="IPR014044">
    <property type="entry name" value="CAP_dom"/>
</dbReference>
<dbReference type="Gene3D" id="3.40.33.10">
    <property type="entry name" value="CAP"/>
    <property type="match status" value="1"/>
</dbReference>
<organism evidence="4 5">
    <name type="scientific">Castilleja foliolosa</name>
    <dbReference type="NCBI Taxonomy" id="1961234"/>
    <lineage>
        <taxon>Eukaryota</taxon>
        <taxon>Viridiplantae</taxon>
        <taxon>Streptophyta</taxon>
        <taxon>Embryophyta</taxon>
        <taxon>Tracheophyta</taxon>
        <taxon>Spermatophyta</taxon>
        <taxon>Magnoliopsida</taxon>
        <taxon>eudicotyledons</taxon>
        <taxon>Gunneridae</taxon>
        <taxon>Pentapetalae</taxon>
        <taxon>asterids</taxon>
        <taxon>lamiids</taxon>
        <taxon>Lamiales</taxon>
        <taxon>Orobanchaceae</taxon>
        <taxon>Pedicularideae</taxon>
        <taxon>Castillejinae</taxon>
        <taxon>Castilleja</taxon>
    </lineage>
</organism>
<keyword evidence="2" id="KW-0732">Signal</keyword>
<evidence type="ECO:0000256" key="1">
    <source>
        <dbReference type="SAM" id="MobiDB-lite"/>
    </source>
</evidence>
<dbReference type="PANTHER" id="PTHR10334">
    <property type="entry name" value="CYSTEINE-RICH SECRETORY PROTEIN-RELATED"/>
    <property type="match status" value="1"/>
</dbReference>
<comment type="caution">
    <text evidence="4">The sequence shown here is derived from an EMBL/GenBank/DDBJ whole genome shotgun (WGS) entry which is preliminary data.</text>
</comment>
<dbReference type="PRINTS" id="PR00837">
    <property type="entry name" value="V5TPXLIKE"/>
</dbReference>
<dbReference type="SMART" id="SM00198">
    <property type="entry name" value="SCP"/>
    <property type="match status" value="1"/>
</dbReference>
<feature type="compositionally biased region" description="Basic residues" evidence="1">
    <location>
        <begin position="26"/>
        <end position="38"/>
    </location>
</feature>
<feature type="region of interest" description="Disordered" evidence="1">
    <location>
        <begin position="26"/>
        <end position="46"/>
    </location>
</feature>
<dbReference type="InterPro" id="IPR001283">
    <property type="entry name" value="CRISP-related"/>
</dbReference>
<dbReference type="FunFam" id="3.40.33.10:FF:000004">
    <property type="entry name" value="CAP, cysteine-rich secretory protein, antigen 5"/>
    <property type="match status" value="1"/>
</dbReference>
<accession>A0ABD3CHX4</accession>
<proteinExistence type="predicted"/>
<keyword evidence="5" id="KW-1185">Reference proteome</keyword>
<protein>
    <recommendedName>
        <fullName evidence="3">SCP domain-containing protein</fullName>
    </recommendedName>
</protein>
<dbReference type="Pfam" id="PF00188">
    <property type="entry name" value="CAP"/>
    <property type="match status" value="1"/>
</dbReference>
<dbReference type="InterPro" id="IPR035940">
    <property type="entry name" value="CAP_sf"/>
</dbReference>
<sequence length="210" mass="23678">MPNHLRIWGLFIITAALAASSAAHVHHGTPRDKLRKRKPIADPPALAPPPPFHPAFNVEQQEYLLSHNELRKAVGVPPLTWDPTLAAAAHLYAEERRGDCNYRLHSTNPYGENIFWMSYKEFVPRDAVNWWFDESKLYDHTKHACRCNPERDGCECGHYLSIVWSTTKKVGCSGAIYCDHQKGVLAVCNYDPPGLIPGINPFTGLKLQQI</sequence>
<dbReference type="AlphaFoldDB" id="A0ABD3CHX4"/>
<name>A0ABD3CHX4_9LAMI</name>
<evidence type="ECO:0000256" key="2">
    <source>
        <dbReference type="SAM" id="SignalP"/>
    </source>
</evidence>
<reference evidence="5" key="1">
    <citation type="journal article" date="2024" name="IScience">
        <title>Strigolactones Initiate the Formation of Haustorium-like Structures in Castilleja.</title>
        <authorList>
            <person name="Buerger M."/>
            <person name="Peterson D."/>
            <person name="Chory J."/>
        </authorList>
    </citation>
    <scope>NUCLEOTIDE SEQUENCE [LARGE SCALE GENOMIC DNA]</scope>
</reference>
<dbReference type="SUPFAM" id="SSF55797">
    <property type="entry name" value="PR-1-like"/>
    <property type="match status" value="1"/>
</dbReference>
<evidence type="ECO:0000259" key="3">
    <source>
        <dbReference type="SMART" id="SM00198"/>
    </source>
</evidence>
<gene>
    <name evidence="4" type="ORF">CASFOL_027632</name>
</gene>
<feature type="signal peptide" evidence="2">
    <location>
        <begin position="1"/>
        <end position="22"/>
    </location>
</feature>
<dbReference type="Proteomes" id="UP001632038">
    <property type="component" value="Unassembled WGS sequence"/>
</dbReference>